<dbReference type="RefSeq" id="XP_031580111.1">
    <property type="nucleotide sequence ID" value="XM_031725278.1"/>
</dbReference>
<name>A0A179UUV2_BLAGS</name>
<sequence>MATSTYDVTSQTCRRFSLTGKESKRESTPNDPSSLATKVVLPISLRAHPVLGLFPRVSGC</sequence>
<dbReference type="KEGG" id="bgh:BDBG_17594"/>
<dbReference type="GeneID" id="8502580"/>
<organism evidence="1 2">
    <name type="scientific">Blastomyces gilchristii (strain SLH14081)</name>
    <name type="common">Blastomyces dermatitidis</name>
    <dbReference type="NCBI Taxonomy" id="559298"/>
    <lineage>
        <taxon>Eukaryota</taxon>
        <taxon>Fungi</taxon>
        <taxon>Dikarya</taxon>
        <taxon>Ascomycota</taxon>
        <taxon>Pezizomycotina</taxon>
        <taxon>Eurotiomycetes</taxon>
        <taxon>Eurotiomycetidae</taxon>
        <taxon>Onygenales</taxon>
        <taxon>Ajellomycetaceae</taxon>
        <taxon>Blastomyces</taxon>
    </lineage>
</organism>
<dbReference type="AlphaFoldDB" id="A0A179UUV2"/>
<protein>
    <submittedName>
        <fullName evidence="1">Uncharacterized protein</fullName>
    </submittedName>
</protein>
<evidence type="ECO:0000313" key="2">
    <source>
        <dbReference type="Proteomes" id="UP000002038"/>
    </source>
</evidence>
<keyword evidence="2" id="KW-1185">Reference proteome</keyword>
<accession>A0A179UUV2</accession>
<dbReference type="EMBL" id="GG657465">
    <property type="protein sequence ID" value="OAT11905.1"/>
    <property type="molecule type" value="Genomic_DNA"/>
</dbReference>
<evidence type="ECO:0000313" key="1">
    <source>
        <dbReference type="EMBL" id="OAT11905.1"/>
    </source>
</evidence>
<gene>
    <name evidence="1" type="ORF">BDBG_17594</name>
</gene>
<dbReference type="VEuPathDB" id="FungiDB:BDBG_17594"/>
<reference evidence="2" key="1">
    <citation type="journal article" date="2015" name="PLoS Genet.">
        <title>The dynamic genome and transcriptome of the human fungal pathogen Blastomyces and close relative Emmonsia.</title>
        <authorList>
            <person name="Munoz J.F."/>
            <person name="Gauthier G.M."/>
            <person name="Desjardins C.A."/>
            <person name="Gallo J.E."/>
            <person name="Holder J."/>
            <person name="Sullivan T.D."/>
            <person name="Marty A.J."/>
            <person name="Carmen J.C."/>
            <person name="Chen Z."/>
            <person name="Ding L."/>
            <person name="Gujja S."/>
            <person name="Magrini V."/>
            <person name="Misas E."/>
            <person name="Mitreva M."/>
            <person name="Priest M."/>
            <person name="Saif S."/>
            <person name="Whiston E.A."/>
            <person name="Young S."/>
            <person name="Zeng Q."/>
            <person name="Goldman W.E."/>
            <person name="Mardis E.R."/>
            <person name="Taylor J.W."/>
            <person name="McEwen J.G."/>
            <person name="Clay O.K."/>
            <person name="Klein B.S."/>
            <person name="Cuomo C.A."/>
        </authorList>
    </citation>
    <scope>NUCLEOTIDE SEQUENCE [LARGE SCALE GENOMIC DNA]</scope>
    <source>
        <strain evidence="2">SLH14081</strain>
    </source>
</reference>
<dbReference type="Proteomes" id="UP000002038">
    <property type="component" value="Unassembled WGS sequence"/>
</dbReference>
<proteinExistence type="predicted"/>